<gene>
    <name evidence="1" type="ORF">GNP95_04130</name>
</gene>
<sequence length="58" mass="6642">MRKMDPLALLYFIAISLVNMTELLEILRSFLRGAQPKKTITTCLPKKDNDDDRSESLS</sequence>
<dbReference type="AlphaFoldDB" id="A0A7X2YZQ0"/>
<protein>
    <submittedName>
        <fullName evidence="1">Uncharacterized protein</fullName>
    </submittedName>
</protein>
<dbReference type="Proteomes" id="UP000447876">
    <property type="component" value="Unassembled WGS sequence"/>
</dbReference>
<proteinExistence type="predicted"/>
<dbReference type="EMBL" id="WNZW01000001">
    <property type="protein sequence ID" value="MUG44186.1"/>
    <property type="molecule type" value="Genomic_DNA"/>
</dbReference>
<reference evidence="1 2" key="1">
    <citation type="submission" date="2019-11" db="EMBL/GenBank/DDBJ databases">
        <title>Draft genome sequences of five Paenibacillus species of dairy origin.</title>
        <authorList>
            <person name="Olajide A.M."/>
            <person name="Chen S."/>
            <person name="Lapointe G."/>
        </authorList>
    </citation>
    <scope>NUCLEOTIDE SEQUENCE [LARGE SCALE GENOMIC DNA]</scope>
    <source>
        <strain evidence="1 2">12CR55</strain>
    </source>
</reference>
<organism evidence="1 2">
    <name type="scientific">Paenibacillus woosongensis</name>
    <dbReference type="NCBI Taxonomy" id="307580"/>
    <lineage>
        <taxon>Bacteria</taxon>
        <taxon>Bacillati</taxon>
        <taxon>Bacillota</taxon>
        <taxon>Bacilli</taxon>
        <taxon>Bacillales</taxon>
        <taxon>Paenibacillaceae</taxon>
        <taxon>Paenibacillus</taxon>
    </lineage>
</organism>
<accession>A0A7X2YZQ0</accession>
<evidence type="ECO:0000313" key="2">
    <source>
        <dbReference type="Proteomes" id="UP000447876"/>
    </source>
</evidence>
<evidence type="ECO:0000313" key="1">
    <source>
        <dbReference type="EMBL" id="MUG44186.1"/>
    </source>
</evidence>
<name>A0A7X2YZQ0_9BACL</name>
<comment type="caution">
    <text evidence="1">The sequence shown here is derived from an EMBL/GenBank/DDBJ whole genome shotgun (WGS) entry which is preliminary data.</text>
</comment>